<keyword evidence="12" id="KW-1185">Reference proteome</keyword>
<dbReference type="InterPro" id="IPR026591">
    <property type="entry name" value="Sirtuin_cat_small_dom_sf"/>
</dbReference>
<dbReference type="Proteomes" id="UP000313359">
    <property type="component" value="Unassembled WGS sequence"/>
</dbReference>
<dbReference type="GO" id="GO:0005739">
    <property type="term" value="C:mitochondrion"/>
    <property type="evidence" value="ECO:0007669"/>
    <property type="project" value="UniProtKB-SubCell"/>
</dbReference>
<evidence type="ECO:0000313" key="12">
    <source>
        <dbReference type="Proteomes" id="UP000313359"/>
    </source>
</evidence>
<keyword evidence="4" id="KW-0808">Transferase</keyword>
<evidence type="ECO:0000313" key="11">
    <source>
        <dbReference type="EMBL" id="RPD62313.1"/>
    </source>
</evidence>
<dbReference type="EMBL" id="ML122259">
    <property type="protein sequence ID" value="RPD62313.1"/>
    <property type="molecule type" value="Genomic_DNA"/>
</dbReference>
<sequence length="385" mass="42109">MQTGFRDGTFQLGAGVSTAAGIPDFRSPRTGLYARLAKLNLPYPRAVFELNYFRFNPIPFYTLTRELYPGRYRPTLTHTFVKLLSDGGLLHTCFTQNIDTLERQAGIPADKLVEAHGSFASQHCIDCKKEYDSARMRELVEKGEVVRCDNESCAGLVKPDIVFFGESFPELLSQSIPKIGTADLLFVIGTSLTVQPFAKLASMAPESCPRVLINLDFAGDIGTRADDVLLLGKCDAIIRDLCRELGWEETLDREWAKTEIPGSPSPVTSSLPPESMYRTNGLFDAVPPHEQVEIGSTSNGTSTPTAAEWQEKLDAAESLTERLRVALECSEKVVPLLEETAVTFAARTLSAEEILLASGAVDDEPSMDEPHFMVAPAAIAVEGKS</sequence>
<dbReference type="Pfam" id="PF02146">
    <property type="entry name" value="SIR2"/>
    <property type="match status" value="1"/>
</dbReference>
<comment type="cofactor">
    <cofactor evidence="1">
        <name>Zn(2+)</name>
        <dbReference type="ChEBI" id="CHEBI:29105"/>
    </cofactor>
</comment>
<keyword evidence="6 9" id="KW-0862">Zinc</keyword>
<evidence type="ECO:0000256" key="8">
    <source>
        <dbReference type="ARBA" id="ARBA00023128"/>
    </source>
</evidence>
<evidence type="ECO:0000256" key="5">
    <source>
        <dbReference type="ARBA" id="ARBA00022723"/>
    </source>
</evidence>
<dbReference type="PANTHER" id="PTHR11085:SF6">
    <property type="entry name" value="NAD-DEPENDENT PROTEIN DEACETYLASE SIRTUIN-2"/>
    <property type="match status" value="1"/>
</dbReference>
<dbReference type="GO" id="GO:0005634">
    <property type="term" value="C:nucleus"/>
    <property type="evidence" value="ECO:0007669"/>
    <property type="project" value="TreeGrafter"/>
</dbReference>
<dbReference type="InterPro" id="IPR026590">
    <property type="entry name" value="Ssirtuin_cat_dom"/>
</dbReference>
<comment type="similarity">
    <text evidence="3">Belongs to the sirtuin family. Class I subfamily.</text>
</comment>
<dbReference type="InterPro" id="IPR003000">
    <property type="entry name" value="Sirtuin"/>
</dbReference>
<dbReference type="STRING" id="1328759.A0A5C2SES0"/>
<evidence type="ECO:0000256" key="6">
    <source>
        <dbReference type="ARBA" id="ARBA00022833"/>
    </source>
</evidence>
<dbReference type="SUPFAM" id="SSF52467">
    <property type="entry name" value="DHS-like NAD/FAD-binding domain"/>
    <property type="match status" value="1"/>
</dbReference>
<keyword evidence="5 9" id="KW-0479">Metal-binding</keyword>
<dbReference type="Gene3D" id="3.30.1600.10">
    <property type="entry name" value="SIR2/SIRT2 'Small Domain"/>
    <property type="match status" value="1"/>
</dbReference>
<dbReference type="PANTHER" id="PTHR11085">
    <property type="entry name" value="NAD-DEPENDENT PROTEIN DEACYLASE SIRTUIN-5, MITOCHONDRIAL-RELATED"/>
    <property type="match status" value="1"/>
</dbReference>
<dbReference type="GO" id="GO:0070403">
    <property type="term" value="F:NAD+ binding"/>
    <property type="evidence" value="ECO:0007669"/>
    <property type="project" value="InterPro"/>
</dbReference>
<evidence type="ECO:0000256" key="3">
    <source>
        <dbReference type="ARBA" id="ARBA00006924"/>
    </source>
</evidence>
<dbReference type="InterPro" id="IPR050134">
    <property type="entry name" value="NAD-dep_sirtuin_deacylases"/>
</dbReference>
<comment type="subcellular location">
    <subcellularLocation>
        <location evidence="2">Mitochondrion</location>
    </subcellularLocation>
</comment>
<dbReference type="OrthoDB" id="420264at2759"/>
<keyword evidence="8" id="KW-0496">Mitochondrion</keyword>
<evidence type="ECO:0000256" key="1">
    <source>
        <dbReference type="ARBA" id="ARBA00001947"/>
    </source>
</evidence>
<evidence type="ECO:0000256" key="2">
    <source>
        <dbReference type="ARBA" id="ARBA00004173"/>
    </source>
</evidence>
<feature type="binding site" evidence="9">
    <location>
        <position position="148"/>
    </location>
    <ligand>
        <name>Zn(2+)</name>
        <dbReference type="ChEBI" id="CHEBI:29105"/>
    </ligand>
</feature>
<dbReference type="GO" id="GO:0046872">
    <property type="term" value="F:metal ion binding"/>
    <property type="evidence" value="ECO:0007669"/>
    <property type="project" value="UniProtKB-KW"/>
</dbReference>
<feature type="active site" description="Proton acceptor" evidence="9">
    <location>
        <position position="116"/>
    </location>
</feature>
<reference evidence="11" key="1">
    <citation type="journal article" date="2018" name="Genome Biol. Evol.">
        <title>Genomics and development of Lentinus tigrinus, a white-rot wood-decaying mushroom with dimorphic fruiting bodies.</title>
        <authorList>
            <person name="Wu B."/>
            <person name="Xu Z."/>
            <person name="Knudson A."/>
            <person name="Carlson A."/>
            <person name="Chen N."/>
            <person name="Kovaka S."/>
            <person name="LaButti K."/>
            <person name="Lipzen A."/>
            <person name="Pennachio C."/>
            <person name="Riley R."/>
            <person name="Schakwitz W."/>
            <person name="Umezawa K."/>
            <person name="Ohm R.A."/>
            <person name="Grigoriev I.V."/>
            <person name="Nagy L.G."/>
            <person name="Gibbons J."/>
            <person name="Hibbett D."/>
        </authorList>
    </citation>
    <scope>NUCLEOTIDE SEQUENCE [LARGE SCALE GENOMIC DNA]</scope>
    <source>
        <strain evidence="11">ALCF2SS1-6</strain>
    </source>
</reference>
<dbReference type="AlphaFoldDB" id="A0A5C2SES0"/>
<protein>
    <submittedName>
        <fullName evidence="11">NAD-dependent deacetylase sirtuin-2</fullName>
    </submittedName>
</protein>
<feature type="binding site" evidence="9">
    <location>
        <position position="153"/>
    </location>
    <ligand>
        <name>Zn(2+)</name>
        <dbReference type="ChEBI" id="CHEBI:29105"/>
    </ligand>
</feature>
<evidence type="ECO:0000256" key="9">
    <source>
        <dbReference type="PROSITE-ProRule" id="PRU00236"/>
    </source>
</evidence>
<feature type="binding site" evidence="9">
    <location>
        <position position="124"/>
    </location>
    <ligand>
        <name>Zn(2+)</name>
        <dbReference type="ChEBI" id="CHEBI:29105"/>
    </ligand>
</feature>
<evidence type="ECO:0000256" key="7">
    <source>
        <dbReference type="ARBA" id="ARBA00023027"/>
    </source>
</evidence>
<dbReference type="GO" id="GO:0017136">
    <property type="term" value="F:histone deacetylase activity, NAD-dependent"/>
    <property type="evidence" value="ECO:0007669"/>
    <property type="project" value="TreeGrafter"/>
</dbReference>
<organism evidence="11 12">
    <name type="scientific">Lentinus tigrinus ALCF2SS1-6</name>
    <dbReference type="NCBI Taxonomy" id="1328759"/>
    <lineage>
        <taxon>Eukaryota</taxon>
        <taxon>Fungi</taxon>
        <taxon>Dikarya</taxon>
        <taxon>Basidiomycota</taxon>
        <taxon>Agaricomycotina</taxon>
        <taxon>Agaricomycetes</taxon>
        <taxon>Polyporales</taxon>
        <taxon>Polyporaceae</taxon>
        <taxon>Lentinus</taxon>
    </lineage>
</organism>
<feature type="domain" description="Deacetylase sirtuin-type" evidence="10">
    <location>
        <begin position="1"/>
        <end position="248"/>
    </location>
</feature>
<dbReference type="CDD" id="cd01408">
    <property type="entry name" value="SIRT1"/>
    <property type="match status" value="1"/>
</dbReference>
<keyword evidence="7" id="KW-0520">NAD</keyword>
<dbReference type="InterPro" id="IPR029035">
    <property type="entry name" value="DHS-like_NAD/FAD-binding_dom"/>
</dbReference>
<proteinExistence type="inferred from homology"/>
<feature type="binding site" evidence="9">
    <location>
        <position position="127"/>
    </location>
    <ligand>
        <name>Zn(2+)</name>
        <dbReference type="ChEBI" id="CHEBI:29105"/>
    </ligand>
</feature>
<accession>A0A5C2SES0</accession>
<name>A0A5C2SES0_9APHY</name>
<evidence type="ECO:0000259" key="10">
    <source>
        <dbReference type="PROSITE" id="PS50305"/>
    </source>
</evidence>
<dbReference type="PROSITE" id="PS50305">
    <property type="entry name" value="SIRTUIN"/>
    <property type="match status" value="1"/>
</dbReference>
<gene>
    <name evidence="11" type="ORF">L227DRAFT_573515</name>
</gene>
<evidence type="ECO:0000256" key="4">
    <source>
        <dbReference type="ARBA" id="ARBA00022679"/>
    </source>
</evidence>
<dbReference type="Gene3D" id="3.40.50.1220">
    <property type="entry name" value="TPP-binding domain"/>
    <property type="match status" value="1"/>
</dbReference>